<dbReference type="Gene3D" id="3.30.559.10">
    <property type="entry name" value="Chloramphenicol acetyltransferase-like domain"/>
    <property type="match status" value="1"/>
</dbReference>
<dbReference type="InterPro" id="IPR023213">
    <property type="entry name" value="CAT-like_dom_sf"/>
</dbReference>
<dbReference type="InterPro" id="IPR013968">
    <property type="entry name" value="PKS_KR"/>
</dbReference>
<dbReference type="SUPFAM" id="SSF53474">
    <property type="entry name" value="alpha/beta-Hydrolases"/>
    <property type="match status" value="1"/>
</dbReference>
<feature type="domain" description="Carrier" evidence="5">
    <location>
        <begin position="1731"/>
        <end position="1806"/>
    </location>
</feature>
<dbReference type="SUPFAM" id="SSF52777">
    <property type="entry name" value="CoA-dependent acyltransferases"/>
    <property type="match status" value="2"/>
</dbReference>
<dbReference type="InterPro" id="IPR044894">
    <property type="entry name" value="TubC_N_sf"/>
</dbReference>
<dbReference type="Pfam" id="PF00550">
    <property type="entry name" value="PP-binding"/>
    <property type="match status" value="1"/>
</dbReference>
<dbReference type="PROSITE" id="PS00455">
    <property type="entry name" value="AMP_BINDING"/>
    <property type="match status" value="1"/>
</dbReference>
<gene>
    <name evidence="6" type="ORF">Kalk_18095</name>
</gene>
<dbReference type="SUPFAM" id="SSF51735">
    <property type="entry name" value="NAD(P)-binding Rossmann-fold domains"/>
    <property type="match status" value="1"/>
</dbReference>
<dbReference type="InterPro" id="IPR041464">
    <property type="entry name" value="TubC_N"/>
</dbReference>
<dbReference type="PANTHER" id="PTHR45527:SF1">
    <property type="entry name" value="FATTY ACID SYNTHASE"/>
    <property type="match status" value="1"/>
</dbReference>
<evidence type="ECO:0000313" key="7">
    <source>
        <dbReference type="Proteomes" id="UP000235116"/>
    </source>
</evidence>
<dbReference type="GO" id="GO:0005737">
    <property type="term" value="C:cytoplasm"/>
    <property type="evidence" value="ECO:0007669"/>
    <property type="project" value="TreeGrafter"/>
</dbReference>
<dbReference type="Pfam" id="PF18563">
    <property type="entry name" value="TubC_N"/>
    <property type="match status" value="1"/>
</dbReference>
<dbReference type="InterPro" id="IPR029058">
    <property type="entry name" value="AB_hydrolase_fold"/>
</dbReference>
<dbReference type="KEGG" id="kak:Kalk_18095"/>
<evidence type="ECO:0000256" key="2">
    <source>
        <dbReference type="ARBA" id="ARBA00006484"/>
    </source>
</evidence>
<organism evidence="6 7">
    <name type="scientific">Ketobacter alkanivorans</name>
    <dbReference type="NCBI Taxonomy" id="1917421"/>
    <lineage>
        <taxon>Bacteria</taxon>
        <taxon>Pseudomonadati</taxon>
        <taxon>Pseudomonadota</taxon>
        <taxon>Gammaproteobacteria</taxon>
        <taxon>Pseudomonadales</taxon>
        <taxon>Ketobacteraceae</taxon>
        <taxon>Ketobacter</taxon>
    </lineage>
</organism>
<dbReference type="InterPro" id="IPR045851">
    <property type="entry name" value="AMP-bd_C_sf"/>
</dbReference>
<comment type="similarity">
    <text evidence="2">Belongs to the short-chain dehydrogenases/reductases (SDR) family.</text>
</comment>
<keyword evidence="4" id="KW-0597">Phosphoprotein</keyword>
<dbReference type="InterPro" id="IPR009081">
    <property type="entry name" value="PP-bd_ACP"/>
</dbReference>
<dbReference type="Gene3D" id="3.30.300.30">
    <property type="match status" value="1"/>
</dbReference>
<dbReference type="SMART" id="SM00822">
    <property type="entry name" value="PKS_KR"/>
    <property type="match status" value="1"/>
</dbReference>
<dbReference type="InterPro" id="IPR001242">
    <property type="entry name" value="Condensation_dom"/>
</dbReference>
<dbReference type="RefSeq" id="WP_101895591.1">
    <property type="nucleotide sequence ID" value="NZ_CP022684.1"/>
</dbReference>
<keyword evidence="7" id="KW-1185">Reference proteome</keyword>
<dbReference type="GO" id="GO:0044550">
    <property type="term" value="P:secondary metabolite biosynthetic process"/>
    <property type="evidence" value="ECO:0007669"/>
    <property type="project" value="TreeGrafter"/>
</dbReference>
<dbReference type="SMART" id="SM00823">
    <property type="entry name" value="PKS_PP"/>
    <property type="match status" value="1"/>
</dbReference>
<dbReference type="Gene3D" id="1.10.1200.10">
    <property type="entry name" value="ACP-like"/>
    <property type="match status" value="1"/>
</dbReference>
<dbReference type="InterPro" id="IPR042099">
    <property type="entry name" value="ANL_N_sf"/>
</dbReference>
<dbReference type="FunFam" id="1.10.1200.10:FF:000005">
    <property type="entry name" value="Nonribosomal peptide synthetase 1"/>
    <property type="match status" value="1"/>
</dbReference>
<dbReference type="InterPro" id="IPR036736">
    <property type="entry name" value="ACP-like_sf"/>
</dbReference>
<evidence type="ECO:0000256" key="4">
    <source>
        <dbReference type="ARBA" id="ARBA00022553"/>
    </source>
</evidence>
<dbReference type="Gene3D" id="3.40.50.1820">
    <property type="entry name" value="alpha/beta hydrolase"/>
    <property type="match status" value="1"/>
</dbReference>
<name>A0A2K9LPN7_9GAMM</name>
<dbReference type="EMBL" id="CP022684">
    <property type="protein sequence ID" value="AUM14217.1"/>
    <property type="molecule type" value="Genomic_DNA"/>
</dbReference>
<protein>
    <recommendedName>
        <fullName evidence="5">Carrier domain-containing protein</fullName>
    </recommendedName>
</protein>
<reference evidence="7" key="1">
    <citation type="submission" date="2017-08" db="EMBL/GenBank/DDBJ databases">
        <title>Direct submision.</title>
        <authorList>
            <person name="Kim S.-J."/>
            <person name="Rhee S.-K."/>
        </authorList>
    </citation>
    <scope>NUCLEOTIDE SEQUENCE [LARGE SCALE GENOMIC DNA]</scope>
    <source>
        <strain evidence="7">GI5</strain>
    </source>
</reference>
<dbReference type="Pfam" id="PF00668">
    <property type="entry name" value="Condensation"/>
    <property type="match status" value="1"/>
</dbReference>
<evidence type="ECO:0000256" key="3">
    <source>
        <dbReference type="ARBA" id="ARBA00022450"/>
    </source>
</evidence>
<dbReference type="Gene3D" id="1.10.10.1830">
    <property type="entry name" value="Non-ribosomal peptide synthase, adenylation domain"/>
    <property type="match status" value="1"/>
</dbReference>
<accession>A0A2K9LPN7</accession>
<dbReference type="GO" id="GO:0043041">
    <property type="term" value="P:amino acid activation for nonribosomal peptide biosynthetic process"/>
    <property type="evidence" value="ECO:0007669"/>
    <property type="project" value="TreeGrafter"/>
</dbReference>
<dbReference type="Gene3D" id="3.40.50.12780">
    <property type="entry name" value="N-terminal domain of ligase-like"/>
    <property type="match status" value="1"/>
</dbReference>
<dbReference type="Pfam" id="PF08659">
    <property type="entry name" value="KR"/>
    <property type="match status" value="1"/>
</dbReference>
<dbReference type="GO" id="GO:0031177">
    <property type="term" value="F:phosphopantetheine binding"/>
    <property type="evidence" value="ECO:0007669"/>
    <property type="project" value="InterPro"/>
</dbReference>
<dbReference type="Pfam" id="PF00501">
    <property type="entry name" value="AMP-binding"/>
    <property type="match status" value="1"/>
</dbReference>
<dbReference type="Gene3D" id="3.30.559.30">
    <property type="entry name" value="Nonribosomal peptide synthetase, condensation domain"/>
    <property type="match status" value="1"/>
</dbReference>
<dbReference type="PANTHER" id="PTHR45527">
    <property type="entry name" value="NONRIBOSOMAL PEPTIDE SYNTHETASE"/>
    <property type="match status" value="1"/>
</dbReference>
<dbReference type="SMART" id="SM01294">
    <property type="entry name" value="PKS_PP_betabranch"/>
    <property type="match status" value="1"/>
</dbReference>
<evidence type="ECO:0000256" key="1">
    <source>
        <dbReference type="ARBA" id="ARBA00001957"/>
    </source>
</evidence>
<dbReference type="GO" id="GO:0016874">
    <property type="term" value="F:ligase activity"/>
    <property type="evidence" value="ECO:0007669"/>
    <property type="project" value="UniProtKB-KW"/>
</dbReference>
<dbReference type="InterPro" id="IPR000873">
    <property type="entry name" value="AMP-dep_synth/lig_dom"/>
</dbReference>
<dbReference type="InterPro" id="IPR036291">
    <property type="entry name" value="NAD(P)-bd_dom_sf"/>
</dbReference>
<comment type="cofactor">
    <cofactor evidence="1">
        <name>pantetheine 4'-phosphate</name>
        <dbReference type="ChEBI" id="CHEBI:47942"/>
    </cofactor>
</comment>
<dbReference type="OrthoDB" id="9803968at2"/>
<dbReference type="InterPro" id="IPR057326">
    <property type="entry name" value="KR_dom"/>
</dbReference>
<dbReference type="SUPFAM" id="SSF56801">
    <property type="entry name" value="Acetyl-CoA synthetase-like"/>
    <property type="match status" value="1"/>
</dbReference>
<dbReference type="InterPro" id="IPR020845">
    <property type="entry name" value="AMP-binding_CS"/>
</dbReference>
<dbReference type="CDD" id="cd19531">
    <property type="entry name" value="LCL_NRPS-like"/>
    <property type="match status" value="1"/>
</dbReference>
<keyword evidence="3" id="KW-0596">Phosphopantetheine</keyword>
<evidence type="ECO:0000313" key="6">
    <source>
        <dbReference type="EMBL" id="AUM14217.1"/>
    </source>
</evidence>
<dbReference type="InterPro" id="IPR020806">
    <property type="entry name" value="PKS_PP-bd"/>
</dbReference>
<dbReference type="Proteomes" id="UP000235116">
    <property type="component" value="Chromosome"/>
</dbReference>
<evidence type="ECO:0000259" key="5">
    <source>
        <dbReference type="PROSITE" id="PS50075"/>
    </source>
</evidence>
<proteinExistence type="inferred from homology"/>
<sequence>MSAEHAVKQLLQPHLDKGLELWLEGDALRFKAPKELMTQDLVAILKANKPDILAWLQDEASQSQVVQQAELIDEYPLAFTQGAIWMLYKFAPNSPAYNTTFACTLAMDVDEGAVRQAFHALLVRHPVLRSTFTDTEHGPRQRVWSHIETPLSIIDGSQWDAAELQRQLDQEADAPFDLQNESCLRVKIIKNSVQGDILIATIQHVGADLWALLVVAQDIKTFYGKAAKGEPLSVQPAAATYRQHVEWQQSFMDSARGKKERFYWKQQLNGAPLTVSLQQDKPRPPVLQLQAKTIKQIVEKDQYQAVKQFCKQNSITPFVFVQSAFQLLVHHRSGAQDFLVGTPTMGRSRKGMDEVVGDFANPVVLRASVQPTQTLGSLFSHVKKTLLAAMEHQECPFPIVVQDCNPPRDSSRTPLFQLMFVWHQGNADMMPKDGFIKDVLPMSGPRGAPYDLMLAVSDLGDHFELNWTYQTSLYNHDTVNQIALDVKRIMSVFLQIDGDTCIHSLLSDIPGSAESSDRKARESALDQEVAALEPSLQGMKFRSLLDQDMQGAEFKRIVVECSNQVGASIRPVLQTSYHDVVCLPRMPTLSNGDIDYWALRQISAVNVQRLSQQLADKDLGSDDLIVVRSRKLLPTYSKDDLEGQAGSKPVSTPVQSIDLQSRPDAWMVGESFQHAEGAPKHLFEALQNTARQYPEKGFLFVDGDGQESLYTYAQLEQDAYAAAEGLRRSGVNAGEIMLLQMRFDRRFFAVWWGAIVSGIRPLVVATPEHYHERNGVAQKLYNVSHNFDQLVIAADRERVEDSRRWLGESKQVIDADALLEHEAQYKPERLSTDPVAFLQLTSGSTGTPKAIQITHHGILHHVASSARFNGYSSDDVSLNWLPFDHVVPILTTHLKDIVLGIQQVQLPTTVVLADPVRWLHTMSRYRVTFSWAPNFAFQRIIDALKGSASLQGLDLSSVKILMNAGEQVLAPVVASFTAALKPFGLHPDAVQPAFGMAEACTCMTYNNHSSTQLSVHFRPTSDLSVVDVVEANNASHGFVDLGPVIPGVEVRITDDKNQLVKEGVIGRMQIRGPVITPGYLNNPDANAEAFVGDAWFNSGDLGFIWNKRLILTGREKEMIVVNGANFYCFELEQAASKVAGVLPTFVAATGVNLNQGGNDDSLVLFYVADDDAERTAMERQIIARVAESFGVVAHYAIAVKRDEFYKTTSGKIQRGQFKKLFESGFYDDDVTDFDVRHRSAQALVDTVFALDTYVTKVDSDGVAAPKVMMLDEAESNGLSLALLEPLIIDLGVYGGELAGAPDSLFEFTQLLKRVGDVLSHAQGQHPISIWLQSDTSDVLKWIKPLVETLRQETGMGQLSCLVSAAAEVPVIPAPGTSVWQDKGLHYQQLLTNVPQSPMPNDLIARRGTYLITGGLGGLAEPLCDYLIQQRKACVLLSGRTSLESDPRRQSRFNQLAARFGASNIHYLCLSDWNVSTIERSVADGLKIAGRTQLDGVFHLAGHMDMAPLQSITASHWSGVMQAKAESALAIASYLQANWPRSVLVQYGSLNSYFGGQAAAAYSAANAVQSAVTDHLNINTSVRSWCLNWSVWQGAGMAAQFTSAELQMARNKGFLPLNTQQDSKLIQRLLQLAPANYFVGLDPSNPEIQGQLSPANRSIEQIDLFADVSRCQQADGVRSLLQAISPVLMPHAHTPLWQVHLTAEPFERSADGVVLVERLQQQLSQADEQGEAAANQIEKDLAAIWSDVLGRPVTDVSRSFFEYGGHSINATQVVSAINNKLGLPISVANLFQYPTIRELAQIAGSSVADNSLALTLSECIKRGDRYRLDVINPDVSSPIKLVYLPTALGLSGAYGQMVANLSGYQSYAASMPAADASQAELSQVASRFIELLAGAGLVGEQTILVGWSMAGVLGYEILRQLSKGYDSLPKLIMLDSGFADGLHEITFDEDFQRLMFAVELGLSIDKYADFNQQETHNKKLQWLQQYLETIAIEVTEEMLVEWWEAYYKRLKCLLSYQIEGELVDADISLFKAALHTHGRDDLGWNDNNNRIKWTLIQADHQGIVKQPETFQRIREHLA</sequence>
<dbReference type="SUPFAM" id="SSF47336">
    <property type="entry name" value="ACP-like"/>
    <property type="match status" value="1"/>
</dbReference>
<dbReference type="Gene3D" id="3.40.50.720">
    <property type="entry name" value="NAD(P)-binding Rossmann-like Domain"/>
    <property type="match status" value="1"/>
</dbReference>
<dbReference type="PROSITE" id="PS00012">
    <property type="entry name" value="PHOSPHOPANTETHEINE"/>
    <property type="match status" value="1"/>
</dbReference>
<dbReference type="InterPro" id="IPR006162">
    <property type="entry name" value="Ppantetheine_attach_site"/>
</dbReference>
<dbReference type="PROSITE" id="PS50075">
    <property type="entry name" value="CARRIER"/>
    <property type="match status" value="1"/>
</dbReference>